<reference evidence="5 6" key="1">
    <citation type="submission" date="2019-11" db="EMBL/GenBank/DDBJ databases">
        <title>Novel species isolated from a subtropical stream in China.</title>
        <authorList>
            <person name="Lu H."/>
        </authorList>
    </citation>
    <scope>NUCLEOTIDE SEQUENCE [LARGE SCALE GENOMIC DNA]</scope>
    <source>
        <strain evidence="5 6">FT92W</strain>
    </source>
</reference>
<evidence type="ECO:0000256" key="1">
    <source>
        <dbReference type="ARBA" id="ARBA00001964"/>
    </source>
</evidence>
<comment type="caution">
    <text evidence="5">The sequence shown here is derived from an EMBL/GenBank/DDBJ whole genome shotgun (WGS) entry which is preliminary data.</text>
</comment>
<gene>
    <name evidence="5" type="ORF">GJ700_07915</name>
</gene>
<comment type="cofactor">
    <cofactor evidence="1">
        <name>thiamine diphosphate</name>
        <dbReference type="ChEBI" id="CHEBI:58937"/>
    </cofactor>
</comment>
<dbReference type="PANTHER" id="PTHR43257:SF2">
    <property type="entry name" value="PYRUVATE DEHYDROGENASE E1 COMPONENT SUBUNIT BETA"/>
    <property type="match status" value="1"/>
</dbReference>
<dbReference type="FunFam" id="3.40.50.970:FF:000001">
    <property type="entry name" value="Pyruvate dehydrogenase E1 beta subunit"/>
    <property type="match status" value="1"/>
</dbReference>
<proteinExistence type="predicted"/>
<dbReference type="Pfam" id="PF02779">
    <property type="entry name" value="Transket_pyr"/>
    <property type="match status" value="1"/>
</dbReference>
<keyword evidence="2" id="KW-0560">Oxidoreductase</keyword>
<dbReference type="Gene3D" id="3.40.50.920">
    <property type="match status" value="1"/>
</dbReference>
<evidence type="ECO:0000256" key="2">
    <source>
        <dbReference type="ARBA" id="ARBA00023002"/>
    </source>
</evidence>
<dbReference type="AlphaFoldDB" id="A0A7X2IKQ5"/>
<dbReference type="Gene3D" id="3.40.50.970">
    <property type="match status" value="1"/>
</dbReference>
<dbReference type="CDD" id="cd07036">
    <property type="entry name" value="TPP_PYR_E1-PDHc-beta_like"/>
    <property type="match status" value="1"/>
</dbReference>
<protein>
    <submittedName>
        <fullName evidence="5">Alpha-ketoacid dehydrogenase subunit beta</fullName>
    </submittedName>
</protein>
<sequence length="332" mass="35145">MNTNANQQKVTMAQAINMALDDALALDPSVLVLGEDVADPQGGGVFKCTSGLSTRHGNERVRSTPIAEQAIIGAAVGAALAGMRPVAEIMLMNFMTVAMDQIVNHAAKLRFMTGGQTHVPLTIRTATGAGFGTGGQHGDYLEAWFAHTAGLKVVAPSSPADAYGLLLSCIFDDDPCIFIENMPMYFAPGIAPVRGERIPLGKASVVREGTDATVISYSRTVNDAVAVANKLAKDNISIEVVDLRTIAPLDFDSVCRSVAKTGRALVVHEAQSEFGVGAEIAARLHQDLFGRLKAPVARLGAVRSPVPFSKPLEMAYMPGQDRILDAILHVLK</sequence>
<dbReference type="SUPFAM" id="SSF52922">
    <property type="entry name" value="TK C-terminal domain-like"/>
    <property type="match status" value="1"/>
</dbReference>
<organism evidence="5 6">
    <name type="scientific">Pseudoduganella rivuli</name>
    <dbReference type="NCBI Taxonomy" id="2666085"/>
    <lineage>
        <taxon>Bacteria</taxon>
        <taxon>Pseudomonadati</taxon>
        <taxon>Pseudomonadota</taxon>
        <taxon>Betaproteobacteria</taxon>
        <taxon>Burkholderiales</taxon>
        <taxon>Oxalobacteraceae</taxon>
        <taxon>Telluria group</taxon>
        <taxon>Pseudoduganella</taxon>
    </lineage>
</organism>
<dbReference type="Pfam" id="PF02780">
    <property type="entry name" value="Transketolase_C"/>
    <property type="match status" value="1"/>
</dbReference>
<dbReference type="InterPro" id="IPR005475">
    <property type="entry name" value="Transketolase-like_Pyr-bd"/>
</dbReference>
<dbReference type="InterPro" id="IPR033248">
    <property type="entry name" value="Transketolase_C"/>
</dbReference>
<name>A0A7X2IKQ5_9BURK</name>
<dbReference type="PANTHER" id="PTHR43257">
    <property type="entry name" value="PYRUVATE DEHYDROGENASE E1 COMPONENT BETA SUBUNIT"/>
    <property type="match status" value="1"/>
</dbReference>
<evidence type="ECO:0000259" key="4">
    <source>
        <dbReference type="SMART" id="SM00861"/>
    </source>
</evidence>
<dbReference type="EMBL" id="WKJJ01000004">
    <property type="protein sequence ID" value="MRV71650.1"/>
    <property type="molecule type" value="Genomic_DNA"/>
</dbReference>
<dbReference type="GO" id="GO:0016491">
    <property type="term" value="F:oxidoreductase activity"/>
    <property type="evidence" value="ECO:0007669"/>
    <property type="project" value="UniProtKB-KW"/>
</dbReference>
<evidence type="ECO:0000313" key="5">
    <source>
        <dbReference type="EMBL" id="MRV71650.1"/>
    </source>
</evidence>
<keyword evidence="3" id="KW-0786">Thiamine pyrophosphate</keyword>
<dbReference type="InterPro" id="IPR009014">
    <property type="entry name" value="Transketo_C/PFOR_II"/>
</dbReference>
<dbReference type="FunFam" id="3.40.50.920:FF:000001">
    <property type="entry name" value="Pyruvate dehydrogenase E1 beta subunit"/>
    <property type="match status" value="1"/>
</dbReference>
<accession>A0A7X2IKQ5</accession>
<evidence type="ECO:0000256" key="3">
    <source>
        <dbReference type="ARBA" id="ARBA00023052"/>
    </source>
</evidence>
<dbReference type="Proteomes" id="UP000446768">
    <property type="component" value="Unassembled WGS sequence"/>
</dbReference>
<feature type="domain" description="Transketolase-like pyrimidine-binding" evidence="4">
    <location>
        <begin position="10"/>
        <end position="187"/>
    </location>
</feature>
<dbReference type="SUPFAM" id="SSF52518">
    <property type="entry name" value="Thiamin diphosphate-binding fold (THDP-binding)"/>
    <property type="match status" value="1"/>
</dbReference>
<dbReference type="InterPro" id="IPR029061">
    <property type="entry name" value="THDP-binding"/>
</dbReference>
<keyword evidence="6" id="KW-1185">Reference proteome</keyword>
<dbReference type="RefSeq" id="WP_154372353.1">
    <property type="nucleotide sequence ID" value="NZ_WKJJ01000004.1"/>
</dbReference>
<evidence type="ECO:0000313" key="6">
    <source>
        <dbReference type="Proteomes" id="UP000446768"/>
    </source>
</evidence>
<dbReference type="SMART" id="SM00861">
    <property type="entry name" value="Transket_pyr"/>
    <property type="match status" value="1"/>
</dbReference>